<dbReference type="Proteomes" id="UP001055879">
    <property type="component" value="Linkage Group LG01"/>
</dbReference>
<dbReference type="EMBL" id="CM042047">
    <property type="protein sequence ID" value="KAI3771723.1"/>
    <property type="molecule type" value="Genomic_DNA"/>
</dbReference>
<evidence type="ECO:0000313" key="2">
    <source>
        <dbReference type="Proteomes" id="UP001055879"/>
    </source>
</evidence>
<sequence>MQAFYHYVLCNKIVYAYYLFSHMLFFEKICITGTTTMLYVNSRAGSTLDPRPTEDAFEATTLIGLL</sequence>
<organism evidence="1 2">
    <name type="scientific">Arctium lappa</name>
    <name type="common">Greater burdock</name>
    <name type="synonym">Lappa major</name>
    <dbReference type="NCBI Taxonomy" id="4217"/>
    <lineage>
        <taxon>Eukaryota</taxon>
        <taxon>Viridiplantae</taxon>
        <taxon>Streptophyta</taxon>
        <taxon>Embryophyta</taxon>
        <taxon>Tracheophyta</taxon>
        <taxon>Spermatophyta</taxon>
        <taxon>Magnoliopsida</taxon>
        <taxon>eudicotyledons</taxon>
        <taxon>Gunneridae</taxon>
        <taxon>Pentapetalae</taxon>
        <taxon>asterids</taxon>
        <taxon>campanulids</taxon>
        <taxon>Asterales</taxon>
        <taxon>Asteraceae</taxon>
        <taxon>Carduoideae</taxon>
        <taxon>Cardueae</taxon>
        <taxon>Arctiinae</taxon>
        <taxon>Arctium</taxon>
    </lineage>
</organism>
<protein>
    <submittedName>
        <fullName evidence="1">Uncharacterized protein</fullName>
    </submittedName>
</protein>
<proteinExistence type="predicted"/>
<name>A0ACB9FLQ0_ARCLA</name>
<comment type="caution">
    <text evidence="1">The sequence shown here is derived from an EMBL/GenBank/DDBJ whole genome shotgun (WGS) entry which is preliminary data.</text>
</comment>
<keyword evidence="2" id="KW-1185">Reference proteome</keyword>
<evidence type="ECO:0000313" key="1">
    <source>
        <dbReference type="EMBL" id="KAI3771723.1"/>
    </source>
</evidence>
<reference evidence="2" key="1">
    <citation type="journal article" date="2022" name="Mol. Ecol. Resour.">
        <title>The genomes of chicory, endive, great burdock and yacon provide insights into Asteraceae palaeo-polyploidization history and plant inulin production.</title>
        <authorList>
            <person name="Fan W."/>
            <person name="Wang S."/>
            <person name="Wang H."/>
            <person name="Wang A."/>
            <person name="Jiang F."/>
            <person name="Liu H."/>
            <person name="Zhao H."/>
            <person name="Xu D."/>
            <person name="Zhang Y."/>
        </authorList>
    </citation>
    <scope>NUCLEOTIDE SEQUENCE [LARGE SCALE GENOMIC DNA]</scope>
    <source>
        <strain evidence="2">cv. Niubang</strain>
    </source>
</reference>
<reference evidence="1 2" key="2">
    <citation type="journal article" date="2022" name="Mol. Ecol. Resour.">
        <title>The genomes of chicory, endive, great burdock and yacon provide insights into Asteraceae paleo-polyploidization history and plant inulin production.</title>
        <authorList>
            <person name="Fan W."/>
            <person name="Wang S."/>
            <person name="Wang H."/>
            <person name="Wang A."/>
            <person name="Jiang F."/>
            <person name="Liu H."/>
            <person name="Zhao H."/>
            <person name="Xu D."/>
            <person name="Zhang Y."/>
        </authorList>
    </citation>
    <scope>NUCLEOTIDE SEQUENCE [LARGE SCALE GENOMIC DNA]</scope>
    <source>
        <strain evidence="2">cv. Niubang</strain>
    </source>
</reference>
<gene>
    <name evidence="1" type="ORF">L6452_02890</name>
</gene>
<accession>A0ACB9FLQ0</accession>